<accession>A0A6J4UVI3</accession>
<feature type="region of interest" description="Disordered" evidence="1">
    <location>
        <begin position="71"/>
        <end position="93"/>
    </location>
</feature>
<evidence type="ECO:0000313" key="3">
    <source>
        <dbReference type="EMBL" id="CAA9557830.1"/>
    </source>
</evidence>
<dbReference type="SMART" id="SM00530">
    <property type="entry name" value="HTH_XRE"/>
    <property type="match status" value="1"/>
</dbReference>
<evidence type="ECO:0000259" key="2">
    <source>
        <dbReference type="PROSITE" id="PS50943"/>
    </source>
</evidence>
<dbReference type="InterPro" id="IPR001387">
    <property type="entry name" value="Cro/C1-type_HTH"/>
</dbReference>
<dbReference type="InterPro" id="IPR010982">
    <property type="entry name" value="Lambda_DNA-bd_dom_sf"/>
</dbReference>
<dbReference type="EMBL" id="CADCWL010000059">
    <property type="protein sequence ID" value="CAA9557830.1"/>
    <property type="molecule type" value="Genomic_DNA"/>
</dbReference>
<dbReference type="Gene3D" id="1.10.260.40">
    <property type="entry name" value="lambda repressor-like DNA-binding domains"/>
    <property type="match status" value="1"/>
</dbReference>
<sequence length="176" mass="18629">MRRGRARDVAGPPSPAAGQAGTREVNDADGTRGRGGQPRSGSRRTGSAPPRFGPMLASLRAARGLNRKQLADGADLDPSTVTRLESGERGTTREVVDRLARALGATQEEHHGLLTAAEILPAEAAILLDEPELARLSAILTDPSLSVLHRRLLLTYIELAVAHANALGYASARHRP</sequence>
<dbReference type="PROSITE" id="PS50943">
    <property type="entry name" value="HTH_CROC1"/>
    <property type="match status" value="1"/>
</dbReference>
<dbReference type="Pfam" id="PF13560">
    <property type="entry name" value="HTH_31"/>
    <property type="match status" value="1"/>
</dbReference>
<proteinExistence type="predicted"/>
<dbReference type="AlphaFoldDB" id="A0A6J4UVI3"/>
<feature type="region of interest" description="Disordered" evidence="1">
    <location>
        <begin position="1"/>
        <end position="54"/>
    </location>
</feature>
<name>A0A6J4UVI3_9BACT</name>
<dbReference type="CDD" id="cd00093">
    <property type="entry name" value="HTH_XRE"/>
    <property type="match status" value="1"/>
</dbReference>
<evidence type="ECO:0000256" key="1">
    <source>
        <dbReference type="SAM" id="MobiDB-lite"/>
    </source>
</evidence>
<dbReference type="GO" id="GO:0003677">
    <property type="term" value="F:DNA binding"/>
    <property type="evidence" value="ECO:0007669"/>
    <property type="project" value="InterPro"/>
</dbReference>
<gene>
    <name evidence="3" type="ORF">AVDCRST_MAG19-1339</name>
</gene>
<reference evidence="3" key="1">
    <citation type="submission" date="2020-02" db="EMBL/GenBank/DDBJ databases">
        <authorList>
            <person name="Meier V. D."/>
        </authorList>
    </citation>
    <scope>NUCLEOTIDE SEQUENCE</scope>
    <source>
        <strain evidence="3">AVDCRST_MAG19</strain>
    </source>
</reference>
<protein>
    <recommendedName>
        <fullName evidence="2">HTH cro/C1-type domain-containing protein</fullName>
    </recommendedName>
</protein>
<organism evidence="3">
    <name type="scientific">uncultured Thermomicrobiales bacterium</name>
    <dbReference type="NCBI Taxonomy" id="1645740"/>
    <lineage>
        <taxon>Bacteria</taxon>
        <taxon>Pseudomonadati</taxon>
        <taxon>Thermomicrobiota</taxon>
        <taxon>Thermomicrobia</taxon>
        <taxon>Thermomicrobiales</taxon>
        <taxon>environmental samples</taxon>
    </lineage>
</organism>
<dbReference type="SUPFAM" id="SSF47413">
    <property type="entry name" value="lambda repressor-like DNA-binding domains"/>
    <property type="match status" value="1"/>
</dbReference>
<feature type="domain" description="HTH cro/C1-type" evidence="2">
    <location>
        <begin position="56"/>
        <end position="110"/>
    </location>
</feature>